<comment type="caution">
    <text evidence="2">The sequence shown here is derived from an EMBL/GenBank/DDBJ whole genome shotgun (WGS) entry which is preliminary data.</text>
</comment>
<keyword evidence="3" id="KW-1185">Reference proteome</keyword>
<reference evidence="2" key="1">
    <citation type="submission" date="2023-06" db="EMBL/GenBank/DDBJ databases">
        <title>Genome-scale phylogeny and comparative genomics of the fungal order Sordariales.</title>
        <authorList>
            <consortium name="Lawrence Berkeley National Laboratory"/>
            <person name="Hensen N."/>
            <person name="Bonometti L."/>
            <person name="Westerberg I."/>
            <person name="Brannstrom I.O."/>
            <person name="Guillou S."/>
            <person name="Cros-Aarteil S."/>
            <person name="Calhoun S."/>
            <person name="Haridas S."/>
            <person name="Kuo A."/>
            <person name="Mondo S."/>
            <person name="Pangilinan J."/>
            <person name="Riley R."/>
            <person name="Labutti K."/>
            <person name="Andreopoulos B."/>
            <person name="Lipzen A."/>
            <person name="Chen C."/>
            <person name="Yanf M."/>
            <person name="Daum C."/>
            <person name="Ng V."/>
            <person name="Clum A."/>
            <person name="Steindorff A."/>
            <person name="Ohm R."/>
            <person name="Martin F."/>
            <person name="Silar P."/>
            <person name="Natvig D."/>
            <person name="Lalanne C."/>
            <person name="Gautier V."/>
            <person name="Ament-Velasquez S.L."/>
            <person name="Kruys A."/>
            <person name="Hutchinson M.I."/>
            <person name="Powell A.J."/>
            <person name="Barry K."/>
            <person name="Miller A.N."/>
            <person name="Grigoriev I.V."/>
            <person name="Debuchy R."/>
            <person name="Gladieux P."/>
            <person name="Thoren M.H."/>
            <person name="Johannesson H."/>
        </authorList>
    </citation>
    <scope>NUCLEOTIDE SEQUENCE</scope>
    <source>
        <strain evidence="2">CBS 540.89</strain>
    </source>
</reference>
<dbReference type="EMBL" id="JAUKTV010000011">
    <property type="protein sequence ID" value="KAK0723991.1"/>
    <property type="molecule type" value="Genomic_DNA"/>
</dbReference>
<evidence type="ECO:0000256" key="1">
    <source>
        <dbReference type="SAM" id="MobiDB-lite"/>
    </source>
</evidence>
<organism evidence="2 3">
    <name type="scientific">Apiosordaria backusii</name>
    <dbReference type="NCBI Taxonomy" id="314023"/>
    <lineage>
        <taxon>Eukaryota</taxon>
        <taxon>Fungi</taxon>
        <taxon>Dikarya</taxon>
        <taxon>Ascomycota</taxon>
        <taxon>Pezizomycotina</taxon>
        <taxon>Sordariomycetes</taxon>
        <taxon>Sordariomycetidae</taxon>
        <taxon>Sordariales</taxon>
        <taxon>Lasiosphaeriaceae</taxon>
        <taxon>Apiosordaria</taxon>
    </lineage>
</organism>
<feature type="compositionally biased region" description="Pro residues" evidence="1">
    <location>
        <begin position="79"/>
        <end position="88"/>
    </location>
</feature>
<gene>
    <name evidence="2" type="ORF">B0T21DRAFT_47892</name>
</gene>
<sequence>MFTPHPSIHVARYHHLSSKPQPPGPTSCHVSPLLFLCPAVSGVNFLRPSPSHPPNRQHPLSAVRPLSDTNTTLECLTPKSPPPYPKPPVSRPLFPILCPQVLGRSTLDSLCSGLGSRVSGEYPPEAQAAKTTTTVDTHTRRRKRTTAKKKERKKEKSSPNGPPNGRRVYFPEPHTNVHGGHPVPCSCLFGPVACLQGCITV</sequence>
<feature type="compositionally biased region" description="Basic residues" evidence="1">
    <location>
        <begin position="139"/>
        <end position="155"/>
    </location>
</feature>
<feature type="region of interest" description="Disordered" evidence="1">
    <location>
        <begin position="118"/>
        <end position="173"/>
    </location>
</feature>
<dbReference type="Proteomes" id="UP001172159">
    <property type="component" value="Unassembled WGS sequence"/>
</dbReference>
<evidence type="ECO:0000313" key="2">
    <source>
        <dbReference type="EMBL" id="KAK0723991.1"/>
    </source>
</evidence>
<feature type="region of interest" description="Disordered" evidence="1">
    <location>
        <begin position="48"/>
        <end position="88"/>
    </location>
</feature>
<dbReference type="AlphaFoldDB" id="A0AA40AXZ6"/>
<evidence type="ECO:0000313" key="3">
    <source>
        <dbReference type="Proteomes" id="UP001172159"/>
    </source>
</evidence>
<name>A0AA40AXZ6_9PEZI</name>
<accession>A0AA40AXZ6</accession>
<proteinExistence type="predicted"/>
<protein>
    <submittedName>
        <fullName evidence="2">Uncharacterized protein</fullName>
    </submittedName>
</protein>